<keyword evidence="2" id="KW-0732">Signal</keyword>
<organism evidence="3 4">
    <name type="scientific">Stegodyphus mimosarum</name>
    <name type="common">African social velvet spider</name>
    <dbReference type="NCBI Taxonomy" id="407821"/>
    <lineage>
        <taxon>Eukaryota</taxon>
        <taxon>Metazoa</taxon>
        <taxon>Ecdysozoa</taxon>
        <taxon>Arthropoda</taxon>
        <taxon>Chelicerata</taxon>
        <taxon>Arachnida</taxon>
        <taxon>Araneae</taxon>
        <taxon>Araneomorphae</taxon>
        <taxon>Entelegynae</taxon>
        <taxon>Eresoidea</taxon>
        <taxon>Eresidae</taxon>
        <taxon>Stegodyphus</taxon>
    </lineage>
</organism>
<evidence type="ECO:0000256" key="2">
    <source>
        <dbReference type="SAM" id="SignalP"/>
    </source>
</evidence>
<keyword evidence="1" id="KW-1133">Transmembrane helix</keyword>
<keyword evidence="4" id="KW-1185">Reference proteome</keyword>
<accession>A0A087TXH7</accession>
<dbReference type="OrthoDB" id="6412091at2759"/>
<name>A0A087TXH7_STEMI</name>
<evidence type="ECO:0000313" key="3">
    <source>
        <dbReference type="EMBL" id="KFM69816.1"/>
    </source>
</evidence>
<feature type="chain" id="PRO_5001830051" description="Granulin" evidence="2">
    <location>
        <begin position="27"/>
        <end position="176"/>
    </location>
</feature>
<sequence>MFGISSIFRVETWLLLSFAFLPFAISGDNVCPDGSTCTEGKECCPQSFGRYGCCNIWHNLMKEINEAGQQHVMGVPSMFVQNSSSNFPTCDCPRGTCCGTHCCPFRGAQCCEAPSLCCGSGMRCCGNGQWCCRRKQFCSTAYGYCLNIASTIVSLLTTALIMVFTSATYFLYSVSH</sequence>
<dbReference type="Proteomes" id="UP000054359">
    <property type="component" value="Unassembled WGS sequence"/>
</dbReference>
<evidence type="ECO:0000256" key="1">
    <source>
        <dbReference type="SAM" id="Phobius"/>
    </source>
</evidence>
<reference evidence="3 4" key="1">
    <citation type="submission" date="2013-11" db="EMBL/GenBank/DDBJ databases">
        <title>Genome sequencing of Stegodyphus mimosarum.</title>
        <authorList>
            <person name="Bechsgaard J."/>
        </authorList>
    </citation>
    <scope>NUCLEOTIDE SEQUENCE [LARGE SCALE GENOMIC DNA]</scope>
</reference>
<keyword evidence="1" id="KW-0812">Transmembrane</keyword>
<dbReference type="EMBL" id="KK117205">
    <property type="protein sequence ID" value="KFM69816.1"/>
    <property type="molecule type" value="Genomic_DNA"/>
</dbReference>
<gene>
    <name evidence="3" type="ORF">X975_09532</name>
</gene>
<keyword evidence="1" id="KW-0472">Membrane</keyword>
<protein>
    <recommendedName>
        <fullName evidence="5">Granulin</fullName>
    </recommendedName>
</protein>
<evidence type="ECO:0008006" key="5">
    <source>
        <dbReference type="Google" id="ProtNLM"/>
    </source>
</evidence>
<dbReference type="AlphaFoldDB" id="A0A087TXH7"/>
<feature type="signal peptide" evidence="2">
    <location>
        <begin position="1"/>
        <end position="26"/>
    </location>
</feature>
<feature type="non-terminal residue" evidence="3">
    <location>
        <position position="176"/>
    </location>
</feature>
<dbReference type="OMA" id="DESKEWC"/>
<evidence type="ECO:0000313" key="4">
    <source>
        <dbReference type="Proteomes" id="UP000054359"/>
    </source>
</evidence>
<proteinExistence type="predicted"/>
<feature type="transmembrane region" description="Helical" evidence="1">
    <location>
        <begin position="141"/>
        <end position="172"/>
    </location>
</feature>